<protein>
    <submittedName>
        <fullName evidence="2">Uncharacterized protein</fullName>
    </submittedName>
</protein>
<dbReference type="EMBL" id="VSSQ01082859">
    <property type="protein sequence ID" value="MPN31362.1"/>
    <property type="molecule type" value="Genomic_DNA"/>
</dbReference>
<feature type="compositionally biased region" description="Low complexity" evidence="1">
    <location>
        <begin position="102"/>
        <end position="116"/>
    </location>
</feature>
<feature type="region of interest" description="Disordered" evidence="1">
    <location>
        <begin position="95"/>
        <end position="125"/>
    </location>
</feature>
<proteinExistence type="predicted"/>
<evidence type="ECO:0000256" key="1">
    <source>
        <dbReference type="SAM" id="MobiDB-lite"/>
    </source>
</evidence>
<accession>A0A645GZ82</accession>
<comment type="caution">
    <text evidence="2">The sequence shown here is derived from an EMBL/GenBank/DDBJ whole genome shotgun (WGS) entry which is preliminary data.</text>
</comment>
<organism evidence="2">
    <name type="scientific">bioreactor metagenome</name>
    <dbReference type="NCBI Taxonomy" id="1076179"/>
    <lineage>
        <taxon>unclassified sequences</taxon>
        <taxon>metagenomes</taxon>
        <taxon>ecological metagenomes</taxon>
    </lineage>
</organism>
<name>A0A645GZ82_9ZZZZ</name>
<sequence>MRDQHDAAAALALEFGMHHGADLLGRVVEAVDVAGLDHLDLATLRAQLAGNVFGNLLHARHILAAGLDMHQIAQRIQIGLLLLFRMLQPFGLRGSLGRAEGQHQGQGQGAQQRGSGRVPTHRNSP</sequence>
<dbReference type="AlphaFoldDB" id="A0A645GZ82"/>
<reference evidence="2" key="1">
    <citation type="submission" date="2019-08" db="EMBL/GenBank/DDBJ databases">
        <authorList>
            <person name="Kucharzyk K."/>
            <person name="Murdoch R.W."/>
            <person name="Higgins S."/>
            <person name="Loffler F."/>
        </authorList>
    </citation>
    <scope>NUCLEOTIDE SEQUENCE</scope>
</reference>
<gene>
    <name evidence="2" type="ORF">SDC9_178836</name>
</gene>
<evidence type="ECO:0000313" key="2">
    <source>
        <dbReference type="EMBL" id="MPN31362.1"/>
    </source>
</evidence>